<reference evidence="1" key="1">
    <citation type="submission" date="2018-02" db="EMBL/GenBank/DDBJ databases">
        <title>Rhizophora mucronata_Transcriptome.</title>
        <authorList>
            <person name="Meera S.P."/>
            <person name="Sreeshan A."/>
            <person name="Augustine A."/>
        </authorList>
    </citation>
    <scope>NUCLEOTIDE SEQUENCE</scope>
    <source>
        <tissue evidence="1">Leaf</tissue>
    </source>
</reference>
<proteinExistence type="predicted"/>
<name>A0A2P2NHL0_RHIMU</name>
<dbReference type="EMBL" id="GGEC01061439">
    <property type="protein sequence ID" value="MBX41923.1"/>
    <property type="molecule type" value="Transcribed_RNA"/>
</dbReference>
<sequence>MCNVLRQIGNELLLLLFYLFLRLL</sequence>
<organism evidence="1">
    <name type="scientific">Rhizophora mucronata</name>
    <name type="common">Asiatic mangrove</name>
    <dbReference type="NCBI Taxonomy" id="61149"/>
    <lineage>
        <taxon>Eukaryota</taxon>
        <taxon>Viridiplantae</taxon>
        <taxon>Streptophyta</taxon>
        <taxon>Embryophyta</taxon>
        <taxon>Tracheophyta</taxon>
        <taxon>Spermatophyta</taxon>
        <taxon>Magnoliopsida</taxon>
        <taxon>eudicotyledons</taxon>
        <taxon>Gunneridae</taxon>
        <taxon>Pentapetalae</taxon>
        <taxon>rosids</taxon>
        <taxon>fabids</taxon>
        <taxon>Malpighiales</taxon>
        <taxon>Rhizophoraceae</taxon>
        <taxon>Rhizophora</taxon>
    </lineage>
</organism>
<dbReference type="AlphaFoldDB" id="A0A2P2NHL0"/>
<protein>
    <submittedName>
        <fullName evidence="1">Uncharacterized protein</fullName>
    </submittedName>
</protein>
<evidence type="ECO:0000313" key="1">
    <source>
        <dbReference type="EMBL" id="MBX41923.1"/>
    </source>
</evidence>
<accession>A0A2P2NHL0</accession>